<comment type="caution">
    <text evidence="5">The sequence shown here is derived from an EMBL/GenBank/DDBJ whole genome shotgun (WGS) entry which is preliminary data.</text>
</comment>
<dbReference type="Proteomes" id="UP001285441">
    <property type="component" value="Unassembled WGS sequence"/>
</dbReference>
<feature type="signal peptide" evidence="2">
    <location>
        <begin position="1"/>
        <end position="16"/>
    </location>
</feature>
<evidence type="ECO:0000256" key="2">
    <source>
        <dbReference type="SAM" id="SignalP"/>
    </source>
</evidence>
<feature type="domain" description="Apple" evidence="4">
    <location>
        <begin position="730"/>
        <end position="773"/>
    </location>
</feature>
<feature type="domain" description="Apple" evidence="4">
    <location>
        <begin position="464"/>
        <end position="510"/>
    </location>
</feature>
<feature type="region of interest" description="Disordered" evidence="1">
    <location>
        <begin position="792"/>
        <end position="811"/>
    </location>
</feature>
<dbReference type="Pfam" id="PF00024">
    <property type="entry name" value="PAN_1"/>
    <property type="match status" value="1"/>
</dbReference>
<feature type="domain" description="Apple" evidence="4">
    <location>
        <begin position="132"/>
        <end position="156"/>
    </location>
</feature>
<accession>A0AAE0NX73</accession>
<keyword evidence="6" id="KW-1185">Reference proteome</keyword>
<name>A0AAE0NX73_9PEZI</name>
<dbReference type="EMBL" id="JAULSW010000002">
    <property type="protein sequence ID" value="KAK3389382.1"/>
    <property type="molecule type" value="Genomic_DNA"/>
</dbReference>
<proteinExistence type="predicted"/>
<sequence>MLVFLTLGQLCLGVLEAPGAPSPDSGNGASSASSEHHHPIMTWTTSAVSIESTHHTVLTWPTGSSTTVPITVTPTAIDSAKRMALAAAISPRGDGCPPEKTHKKLYLEGDKGEEIIDLNCLYTSEPNKPYFTYVVDSLEMCELACYNDPNCAEFNFLLGCMCDVIHKDPKIHYEPSPWKYTNGVFEKRRKSKTKRMTLATNTSSDISAAISTRDDGCPPEKVHKKIYLEHPDHKGGELVDLNCIYTEQPHRHYISYVIKTAENCALACYEDPECAEFNFSFGVFCDLINNHPETLHFSPPEKYTNGILKSRQKKSQPRALEAATATPHGSDTYTCPGSDGAIVTYPDGRRFVIDCFVTFTGRTMIFEDATSFVKCMDMCHEFECSHFSWDFHTNIYRNNCRLAFGPTDHKVAKNTTISGREIKGPRKRSPSNGLVARSLNHPCPEGDGDIISSANGFYHIECDTDRVGADINMTKVASYKDCVIACSLQENCRALSFWQNSDRPKNCYLKSTIGVATLNPYVLGAVPVDLGPTPYRSFTPSYHTSPPPFTPFPDDEPSTIPLPETLPTTTQTTAPVLTLSLTFPLPTPMSTSIHLATPTSTSIPYVVARATVAPSCPAAKNTSFYYPPNHQITVECDADLSGDAGSNWGFFAFEECYRLCSLQPSPVCTAVAWNSNTRACYFKKNKTGPTTQKKGTWLATVGPALVSCPAANGTSFTYGTNHRISVECDTDHVGGDVDTYSALNFDACYEVCILQPDCIGAAWNSQTEECFMKNATGPATHKAGTWFARVASSSGRKEKRDDKREEDWGDRGCAPMKGTTWRDGNIWDVGASQCAQMYCDTDFVGGDFQISHNEQWDTCYAECNQVGPNCKGFVFVPTGGNPSIHLVTGDCFVKNHIGIKVSRAGSRGAIMSP</sequence>
<protein>
    <recommendedName>
        <fullName evidence="3 4">Apple domain-containing protein</fullName>
    </recommendedName>
</protein>
<reference evidence="5" key="1">
    <citation type="journal article" date="2023" name="Mol. Phylogenet. Evol.">
        <title>Genome-scale phylogeny and comparative genomics of the fungal order Sordariales.</title>
        <authorList>
            <person name="Hensen N."/>
            <person name="Bonometti L."/>
            <person name="Westerberg I."/>
            <person name="Brannstrom I.O."/>
            <person name="Guillou S."/>
            <person name="Cros-Aarteil S."/>
            <person name="Calhoun S."/>
            <person name="Haridas S."/>
            <person name="Kuo A."/>
            <person name="Mondo S."/>
            <person name="Pangilinan J."/>
            <person name="Riley R."/>
            <person name="LaButti K."/>
            <person name="Andreopoulos B."/>
            <person name="Lipzen A."/>
            <person name="Chen C."/>
            <person name="Yan M."/>
            <person name="Daum C."/>
            <person name="Ng V."/>
            <person name="Clum A."/>
            <person name="Steindorff A."/>
            <person name="Ohm R.A."/>
            <person name="Martin F."/>
            <person name="Silar P."/>
            <person name="Natvig D.O."/>
            <person name="Lalanne C."/>
            <person name="Gautier V."/>
            <person name="Ament-Velasquez S.L."/>
            <person name="Kruys A."/>
            <person name="Hutchinson M.I."/>
            <person name="Powell A.J."/>
            <person name="Barry K."/>
            <person name="Miller A.N."/>
            <person name="Grigoriev I.V."/>
            <person name="Debuchy R."/>
            <person name="Gladieux P."/>
            <person name="Hiltunen Thoren M."/>
            <person name="Johannesson H."/>
        </authorList>
    </citation>
    <scope>NUCLEOTIDE SEQUENCE</scope>
    <source>
        <strain evidence="5">CBS 232.78</strain>
    </source>
</reference>
<organism evidence="5 6">
    <name type="scientific">Podospora didyma</name>
    <dbReference type="NCBI Taxonomy" id="330526"/>
    <lineage>
        <taxon>Eukaryota</taxon>
        <taxon>Fungi</taxon>
        <taxon>Dikarya</taxon>
        <taxon>Ascomycota</taxon>
        <taxon>Pezizomycotina</taxon>
        <taxon>Sordariomycetes</taxon>
        <taxon>Sordariomycetidae</taxon>
        <taxon>Sordariales</taxon>
        <taxon>Podosporaceae</taxon>
        <taxon>Podospora</taxon>
    </lineage>
</organism>
<feature type="compositionally biased region" description="Basic and acidic residues" evidence="1">
    <location>
        <begin position="795"/>
        <end position="810"/>
    </location>
</feature>
<evidence type="ECO:0000313" key="5">
    <source>
        <dbReference type="EMBL" id="KAK3389382.1"/>
    </source>
</evidence>
<feature type="chain" id="PRO_5042181574" description="Apple domain-containing protein" evidence="2">
    <location>
        <begin position="17"/>
        <end position="913"/>
    </location>
</feature>
<dbReference type="InterPro" id="IPR003609">
    <property type="entry name" value="Pan_app"/>
</dbReference>
<gene>
    <name evidence="5" type="ORF">B0H63DRAFT_537274</name>
</gene>
<feature type="domain" description="Apple" evidence="4">
    <location>
        <begin position="258"/>
        <end position="280"/>
    </location>
</feature>
<dbReference type="PANTHER" id="PTHR33946">
    <property type="match status" value="1"/>
</dbReference>
<evidence type="ECO:0000259" key="3">
    <source>
        <dbReference type="Pfam" id="PF00024"/>
    </source>
</evidence>
<keyword evidence="2" id="KW-0732">Signal</keyword>
<feature type="domain" description="Apple" evidence="4">
    <location>
        <begin position="841"/>
        <end position="879"/>
    </location>
</feature>
<dbReference type="PANTHER" id="PTHR33946:SF4">
    <property type="entry name" value="COAGULATION FACTOR XI"/>
    <property type="match status" value="1"/>
</dbReference>
<dbReference type="AlphaFoldDB" id="A0AAE0NX73"/>
<reference evidence="5" key="2">
    <citation type="submission" date="2023-06" db="EMBL/GenBank/DDBJ databases">
        <authorList>
            <consortium name="Lawrence Berkeley National Laboratory"/>
            <person name="Haridas S."/>
            <person name="Hensen N."/>
            <person name="Bonometti L."/>
            <person name="Westerberg I."/>
            <person name="Brannstrom I.O."/>
            <person name="Guillou S."/>
            <person name="Cros-Aarteil S."/>
            <person name="Calhoun S."/>
            <person name="Kuo A."/>
            <person name="Mondo S."/>
            <person name="Pangilinan J."/>
            <person name="Riley R."/>
            <person name="LaButti K."/>
            <person name="Andreopoulos B."/>
            <person name="Lipzen A."/>
            <person name="Chen C."/>
            <person name="Yanf M."/>
            <person name="Daum C."/>
            <person name="Ng V."/>
            <person name="Clum A."/>
            <person name="Steindorff A."/>
            <person name="Ohm R."/>
            <person name="Martin F."/>
            <person name="Silar P."/>
            <person name="Natvig D."/>
            <person name="Lalanne C."/>
            <person name="Gautier V."/>
            <person name="Ament-velasquez S.L."/>
            <person name="Kruys A."/>
            <person name="Hutchinson M.I."/>
            <person name="Powell A.J."/>
            <person name="Barry K."/>
            <person name="Miller A.N."/>
            <person name="Grigoriev I.V."/>
            <person name="Debuchy R."/>
            <person name="Gladieux P."/>
            <person name="Thoren M.H."/>
            <person name="Johannesson H."/>
        </authorList>
    </citation>
    <scope>NUCLEOTIDE SEQUENCE</scope>
    <source>
        <strain evidence="5">CBS 232.78</strain>
    </source>
</reference>
<dbReference type="Gene3D" id="3.50.4.10">
    <property type="entry name" value="Hepatocyte Growth Factor"/>
    <property type="match status" value="4"/>
</dbReference>
<evidence type="ECO:0000259" key="4">
    <source>
        <dbReference type="Pfam" id="PF14295"/>
    </source>
</evidence>
<dbReference type="Pfam" id="PF14295">
    <property type="entry name" value="PAN_4"/>
    <property type="match status" value="5"/>
</dbReference>
<evidence type="ECO:0000313" key="6">
    <source>
        <dbReference type="Proteomes" id="UP001285441"/>
    </source>
</evidence>
<feature type="domain" description="Apple" evidence="3">
    <location>
        <begin position="641"/>
        <end position="690"/>
    </location>
</feature>
<evidence type="ECO:0000256" key="1">
    <source>
        <dbReference type="SAM" id="MobiDB-lite"/>
    </source>
</evidence>